<gene>
    <name evidence="1" type="ORF">Tci_827711</name>
</gene>
<dbReference type="PANTHER" id="PTHR33116:SF76">
    <property type="entry name" value="DUF4283 DOMAIN-CONTAINING PROTEIN"/>
    <property type="match status" value="1"/>
</dbReference>
<sequence>MDKAMDRKELIEKVESSVRDWKNKSLSAAGRLQLAQSILGSMHIYWASVFILPTRVLYDIEQIIRGFLWCQGNMKKGRANVTWEVVCLPKDEGGLGLRQLDHFNKDIMVTHIWKLLSLKGSLWVQ</sequence>
<comment type="caution">
    <text evidence="1">The sequence shown here is derived from an EMBL/GenBank/DDBJ whole genome shotgun (WGS) entry which is preliminary data.</text>
</comment>
<keyword evidence="1" id="KW-0808">Transferase</keyword>
<evidence type="ECO:0000313" key="1">
    <source>
        <dbReference type="EMBL" id="GFC55741.1"/>
    </source>
</evidence>
<dbReference type="AlphaFoldDB" id="A0A699PV38"/>
<accession>A0A699PV38</accession>
<dbReference type="GO" id="GO:0003964">
    <property type="term" value="F:RNA-directed DNA polymerase activity"/>
    <property type="evidence" value="ECO:0007669"/>
    <property type="project" value="UniProtKB-KW"/>
</dbReference>
<organism evidence="1">
    <name type="scientific">Tanacetum cinerariifolium</name>
    <name type="common">Dalmatian daisy</name>
    <name type="synonym">Chrysanthemum cinerariifolium</name>
    <dbReference type="NCBI Taxonomy" id="118510"/>
    <lineage>
        <taxon>Eukaryota</taxon>
        <taxon>Viridiplantae</taxon>
        <taxon>Streptophyta</taxon>
        <taxon>Embryophyta</taxon>
        <taxon>Tracheophyta</taxon>
        <taxon>Spermatophyta</taxon>
        <taxon>Magnoliopsida</taxon>
        <taxon>eudicotyledons</taxon>
        <taxon>Gunneridae</taxon>
        <taxon>Pentapetalae</taxon>
        <taxon>asterids</taxon>
        <taxon>campanulids</taxon>
        <taxon>Asterales</taxon>
        <taxon>Asteraceae</taxon>
        <taxon>Asteroideae</taxon>
        <taxon>Anthemideae</taxon>
        <taxon>Anthemidinae</taxon>
        <taxon>Tanacetum</taxon>
    </lineage>
</organism>
<proteinExistence type="predicted"/>
<dbReference type="EMBL" id="BKCJ010966463">
    <property type="protein sequence ID" value="GFC55741.1"/>
    <property type="molecule type" value="Genomic_DNA"/>
</dbReference>
<protein>
    <submittedName>
        <fullName evidence="1">Reverse transcriptase domain, reverse transcriptase zinc-binding domain protein</fullName>
    </submittedName>
</protein>
<name>A0A699PV38_TANCI</name>
<keyword evidence="1" id="KW-0548">Nucleotidyltransferase</keyword>
<reference evidence="1" key="1">
    <citation type="journal article" date="2019" name="Sci. Rep.">
        <title>Draft genome of Tanacetum cinerariifolium, the natural source of mosquito coil.</title>
        <authorList>
            <person name="Yamashiro T."/>
            <person name="Shiraishi A."/>
            <person name="Satake H."/>
            <person name="Nakayama K."/>
        </authorList>
    </citation>
    <scope>NUCLEOTIDE SEQUENCE</scope>
</reference>
<dbReference type="PANTHER" id="PTHR33116">
    <property type="entry name" value="REVERSE TRANSCRIPTASE ZINC-BINDING DOMAIN-CONTAINING PROTEIN-RELATED-RELATED"/>
    <property type="match status" value="1"/>
</dbReference>
<keyword evidence="1" id="KW-0695">RNA-directed DNA polymerase</keyword>